<dbReference type="SMART" id="SM00034">
    <property type="entry name" value="CLECT"/>
    <property type="match status" value="1"/>
</dbReference>
<feature type="domain" description="C-type lectin" evidence="2">
    <location>
        <begin position="27"/>
        <end position="152"/>
    </location>
</feature>
<evidence type="ECO:0000259" key="2">
    <source>
        <dbReference type="PROSITE" id="PS50041"/>
    </source>
</evidence>
<dbReference type="InterPro" id="IPR001304">
    <property type="entry name" value="C-type_lectin-like"/>
</dbReference>
<dbReference type="AlphaFoldDB" id="A0A0P4WGV3"/>
<feature type="chain" id="PRO_5006070498" description="C-type lectin domain-containing protein" evidence="1">
    <location>
        <begin position="18"/>
        <end position="154"/>
    </location>
</feature>
<dbReference type="CDD" id="cd00037">
    <property type="entry name" value="CLECT"/>
    <property type="match status" value="1"/>
</dbReference>
<sequence length="154" mass="17748">MMRLLLLTLSMAVLSAGLDCSRPFNNVGERCIFIDPWEIGTMSQIRDICKVYGGDLIWFDSDTDCDFYRDLLTHIHENSLNEKDYWMGVTDEGHNEVWKYLKNNQLVRDGPPYWDAGFPTSSTTMNCAILAVKRGYYWEEVECTASHSAICRKT</sequence>
<dbReference type="EMBL" id="GDRN01002747">
    <property type="protein sequence ID" value="JAI67997.1"/>
    <property type="molecule type" value="Transcribed_RNA"/>
</dbReference>
<dbReference type="InterPro" id="IPR016187">
    <property type="entry name" value="CTDL_fold"/>
</dbReference>
<feature type="signal peptide" evidence="1">
    <location>
        <begin position="1"/>
        <end position="17"/>
    </location>
</feature>
<dbReference type="InterPro" id="IPR016186">
    <property type="entry name" value="C-type_lectin-like/link_sf"/>
</dbReference>
<dbReference type="Gene3D" id="3.10.100.10">
    <property type="entry name" value="Mannose-Binding Protein A, subunit A"/>
    <property type="match status" value="1"/>
</dbReference>
<keyword evidence="1" id="KW-0732">Signal</keyword>
<dbReference type="SUPFAM" id="SSF56436">
    <property type="entry name" value="C-type lectin-like"/>
    <property type="match status" value="1"/>
</dbReference>
<proteinExistence type="predicted"/>
<dbReference type="Pfam" id="PF00059">
    <property type="entry name" value="Lectin_C"/>
    <property type="match status" value="1"/>
</dbReference>
<protein>
    <recommendedName>
        <fullName evidence="2">C-type lectin domain-containing protein</fullName>
    </recommendedName>
</protein>
<evidence type="ECO:0000256" key="1">
    <source>
        <dbReference type="SAM" id="SignalP"/>
    </source>
</evidence>
<name>A0A0P4WGV3_SCYOL</name>
<reference evidence="3" key="1">
    <citation type="submission" date="2015-09" db="EMBL/GenBank/DDBJ databases">
        <title>Scylla olivacea transcriptome.</title>
        <authorList>
            <person name="Ikhwanuddin M."/>
        </authorList>
    </citation>
    <scope>NUCLEOTIDE SEQUENCE</scope>
</reference>
<accession>A0A0P4WGV3</accession>
<dbReference type="PROSITE" id="PS50041">
    <property type="entry name" value="C_TYPE_LECTIN_2"/>
    <property type="match status" value="1"/>
</dbReference>
<organism evidence="3">
    <name type="scientific">Scylla olivacea</name>
    <name type="common">Orange mud crab</name>
    <name type="synonym">Cancer olivacea</name>
    <dbReference type="NCBI Taxonomy" id="85551"/>
    <lineage>
        <taxon>Eukaryota</taxon>
        <taxon>Metazoa</taxon>
        <taxon>Ecdysozoa</taxon>
        <taxon>Arthropoda</taxon>
        <taxon>Crustacea</taxon>
        <taxon>Multicrustacea</taxon>
        <taxon>Malacostraca</taxon>
        <taxon>Eumalacostraca</taxon>
        <taxon>Eucarida</taxon>
        <taxon>Decapoda</taxon>
        <taxon>Pleocyemata</taxon>
        <taxon>Brachyura</taxon>
        <taxon>Eubrachyura</taxon>
        <taxon>Portunoidea</taxon>
        <taxon>Portunidae</taxon>
        <taxon>Portuninae</taxon>
        <taxon>Scylla</taxon>
    </lineage>
</organism>
<evidence type="ECO:0000313" key="3">
    <source>
        <dbReference type="EMBL" id="JAI67997.1"/>
    </source>
</evidence>